<dbReference type="Gene3D" id="3.40.50.720">
    <property type="entry name" value="NAD(P)-binding Rossmann-like Domain"/>
    <property type="match status" value="1"/>
</dbReference>
<evidence type="ECO:0000313" key="9">
    <source>
        <dbReference type="Proteomes" id="UP001152799"/>
    </source>
</evidence>
<feature type="binding site" evidence="6">
    <location>
        <begin position="311"/>
        <end position="316"/>
    </location>
    <ligand>
        <name>FAD</name>
        <dbReference type="ChEBI" id="CHEBI:57692"/>
    </ligand>
</feature>
<accession>A0A9N9MIC4</accession>
<proteinExistence type="inferred from homology"/>
<dbReference type="SUPFAM" id="SSF51971">
    <property type="entry name" value="Nucleotide-binding domain"/>
    <property type="match status" value="1"/>
</dbReference>
<keyword evidence="4 6" id="KW-0274">FAD</keyword>
<feature type="binding site" evidence="6">
    <location>
        <begin position="45"/>
        <end position="46"/>
    </location>
    <ligand>
        <name>FAD</name>
        <dbReference type="ChEBI" id="CHEBI:57692"/>
    </ligand>
</feature>
<evidence type="ECO:0000256" key="4">
    <source>
        <dbReference type="ARBA" id="ARBA00022827"/>
    </source>
</evidence>
<protein>
    <recommendedName>
        <fullName evidence="7">FAD dependent oxidoreductase domain-containing protein</fullName>
    </recommendedName>
</protein>
<sequence>MSASDLKIAVVGAGVVGATTAWELKKRYKNARIEIVADRFYEDTTSYVAAGIFRPGGSFCGPSDEITEKWMKDSYEYWDNLRKSKEGIKAGVIELSGYIFSSSFPQNVRNRFMEKVCPVYRAATKEELDLCPGDWKYGSYFTTLLTQTSFFIPWTINKFEQDGGLLKHQKIDSLEKLALDYDVVVNCSGLGAKFLCNDHHMVPIRGQVIKVKAPWIKTFFYGDVDTYILPGLDSVTLGGCRQYESWDLNFNKYDAMKIMDQCEAMVPSLRGAEVLGHKVGLRPHRSVVRVEKEIKSFDGKRVKIVHNYGHGGYGVTAAPGTSLRACNLVQEVLSGNSKL</sequence>
<dbReference type="GO" id="GO:0071949">
    <property type="term" value="F:FAD binding"/>
    <property type="evidence" value="ECO:0007669"/>
    <property type="project" value="InterPro"/>
</dbReference>
<dbReference type="Proteomes" id="UP001152799">
    <property type="component" value="Chromosome 11"/>
</dbReference>
<dbReference type="SUPFAM" id="SSF54373">
    <property type="entry name" value="FAD-linked reductases, C-terminal domain"/>
    <property type="match status" value="1"/>
</dbReference>
<dbReference type="Pfam" id="PF01266">
    <property type="entry name" value="DAO"/>
    <property type="match status" value="1"/>
</dbReference>
<evidence type="ECO:0000256" key="5">
    <source>
        <dbReference type="ARBA" id="ARBA00023002"/>
    </source>
</evidence>
<dbReference type="InterPro" id="IPR006076">
    <property type="entry name" value="FAD-dep_OxRdtase"/>
</dbReference>
<keyword evidence="5" id="KW-0560">Oxidoreductase</keyword>
<dbReference type="InterPro" id="IPR023209">
    <property type="entry name" value="DAO"/>
</dbReference>
<gene>
    <name evidence="8" type="ORF">CEUTPL_LOCUS3090</name>
</gene>
<dbReference type="GO" id="GO:0019478">
    <property type="term" value="P:D-amino acid catabolic process"/>
    <property type="evidence" value="ECO:0007669"/>
    <property type="project" value="TreeGrafter"/>
</dbReference>
<dbReference type="OrthoDB" id="2015447at2759"/>
<dbReference type="EMBL" id="OU892287">
    <property type="protein sequence ID" value="CAG9762410.1"/>
    <property type="molecule type" value="Genomic_DNA"/>
</dbReference>
<dbReference type="GO" id="GO:0005737">
    <property type="term" value="C:cytoplasm"/>
    <property type="evidence" value="ECO:0007669"/>
    <property type="project" value="TreeGrafter"/>
</dbReference>
<keyword evidence="3" id="KW-0285">Flavoprotein</keyword>
<evidence type="ECO:0000259" key="7">
    <source>
        <dbReference type="Pfam" id="PF01266"/>
    </source>
</evidence>
<dbReference type="PIRSF" id="PIRSF000189">
    <property type="entry name" value="D-aa_oxidase"/>
    <property type="match status" value="1"/>
</dbReference>
<evidence type="ECO:0000313" key="8">
    <source>
        <dbReference type="EMBL" id="CAG9762410.1"/>
    </source>
</evidence>
<keyword evidence="9" id="KW-1185">Reference proteome</keyword>
<comment type="cofactor">
    <cofactor evidence="1 6">
        <name>FAD</name>
        <dbReference type="ChEBI" id="CHEBI:57692"/>
    </cofactor>
</comment>
<feature type="binding site" evidence="6">
    <location>
        <position position="227"/>
    </location>
    <ligand>
        <name>D-dopa</name>
        <dbReference type="ChEBI" id="CHEBI:149689"/>
    </ligand>
</feature>
<evidence type="ECO:0000256" key="3">
    <source>
        <dbReference type="ARBA" id="ARBA00022630"/>
    </source>
</evidence>
<feature type="binding site" evidence="6">
    <location>
        <begin position="38"/>
        <end position="39"/>
    </location>
    <ligand>
        <name>FAD</name>
        <dbReference type="ChEBI" id="CHEBI:57692"/>
    </ligand>
</feature>
<evidence type="ECO:0000256" key="1">
    <source>
        <dbReference type="ARBA" id="ARBA00001974"/>
    </source>
</evidence>
<comment type="similarity">
    <text evidence="2">Belongs to the DAMOX/DASOX family.</text>
</comment>
<dbReference type="PANTHER" id="PTHR11530:SF17">
    <property type="entry name" value="RE49860P"/>
    <property type="match status" value="1"/>
</dbReference>
<dbReference type="GO" id="GO:0003884">
    <property type="term" value="F:D-amino-acid oxidase activity"/>
    <property type="evidence" value="ECO:0007669"/>
    <property type="project" value="InterPro"/>
</dbReference>
<feature type="binding site" evidence="6">
    <location>
        <position position="282"/>
    </location>
    <ligand>
        <name>D-dopa</name>
        <dbReference type="ChEBI" id="CHEBI:149689"/>
    </ligand>
</feature>
<evidence type="ECO:0000256" key="2">
    <source>
        <dbReference type="ARBA" id="ARBA00006730"/>
    </source>
</evidence>
<dbReference type="AlphaFoldDB" id="A0A9N9MIC4"/>
<reference evidence="8" key="1">
    <citation type="submission" date="2022-01" db="EMBL/GenBank/DDBJ databases">
        <authorList>
            <person name="King R."/>
        </authorList>
    </citation>
    <scope>NUCLEOTIDE SEQUENCE</scope>
</reference>
<dbReference type="PANTHER" id="PTHR11530">
    <property type="entry name" value="D-AMINO ACID OXIDASE"/>
    <property type="match status" value="1"/>
</dbReference>
<organism evidence="8 9">
    <name type="scientific">Ceutorhynchus assimilis</name>
    <name type="common">cabbage seed weevil</name>
    <dbReference type="NCBI Taxonomy" id="467358"/>
    <lineage>
        <taxon>Eukaryota</taxon>
        <taxon>Metazoa</taxon>
        <taxon>Ecdysozoa</taxon>
        <taxon>Arthropoda</taxon>
        <taxon>Hexapoda</taxon>
        <taxon>Insecta</taxon>
        <taxon>Pterygota</taxon>
        <taxon>Neoptera</taxon>
        <taxon>Endopterygota</taxon>
        <taxon>Coleoptera</taxon>
        <taxon>Polyphaga</taxon>
        <taxon>Cucujiformia</taxon>
        <taxon>Curculionidae</taxon>
        <taxon>Ceutorhynchinae</taxon>
        <taxon>Ceutorhynchus</taxon>
    </lineage>
</organism>
<dbReference type="Gene3D" id="3.30.9.10">
    <property type="entry name" value="D-Amino Acid Oxidase, subunit A, domain 2"/>
    <property type="match status" value="1"/>
</dbReference>
<feature type="binding site" evidence="6">
    <location>
        <position position="312"/>
    </location>
    <ligand>
        <name>D-dopa</name>
        <dbReference type="ChEBI" id="CHEBI:149689"/>
    </ligand>
</feature>
<evidence type="ECO:0000256" key="6">
    <source>
        <dbReference type="PIRSR" id="PIRSR000189-1"/>
    </source>
</evidence>
<feature type="domain" description="FAD dependent oxidoreductase" evidence="7">
    <location>
        <begin position="7"/>
        <end position="322"/>
    </location>
</feature>
<name>A0A9N9MIC4_9CUCU</name>